<protein>
    <recommendedName>
        <fullName evidence="7">POTRA domain-containing protein</fullName>
    </recommendedName>
</protein>
<dbReference type="Gene3D" id="3.10.20.310">
    <property type="entry name" value="membrane protein fhac"/>
    <property type="match status" value="2"/>
</dbReference>
<dbReference type="InterPro" id="IPR034746">
    <property type="entry name" value="POTRA"/>
</dbReference>
<comment type="subcellular location">
    <subcellularLocation>
        <location evidence="1">Membrane</location>
    </subcellularLocation>
</comment>
<dbReference type="PANTHER" id="PTHR12815:SF47">
    <property type="entry name" value="TRANSLOCATION AND ASSEMBLY MODULE SUBUNIT TAMA"/>
    <property type="match status" value="1"/>
</dbReference>
<dbReference type="PROSITE" id="PS51779">
    <property type="entry name" value="POTRA"/>
    <property type="match status" value="1"/>
</dbReference>
<name>A0A246JLL2_9BURK</name>
<evidence type="ECO:0000256" key="6">
    <source>
        <dbReference type="ARBA" id="ARBA00023237"/>
    </source>
</evidence>
<evidence type="ECO:0000313" key="9">
    <source>
        <dbReference type="Proteomes" id="UP000197468"/>
    </source>
</evidence>
<accession>A0A246JLL2</accession>
<evidence type="ECO:0000313" key="8">
    <source>
        <dbReference type="EMBL" id="OWQ93528.1"/>
    </source>
</evidence>
<keyword evidence="9" id="KW-1185">Reference proteome</keyword>
<keyword evidence="5" id="KW-0472">Membrane</keyword>
<dbReference type="EMBL" id="NIOF01000001">
    <property type="protein sequence ID" value="OWQ93528.1"/>
    <property type="molecule type" value="Genomic_DNA"/>
</dbReference>
<reference evidence="8 9" key="1">
    <citation type="journal article" date="2008" name="Int. J. Syst. Evol. Microbiol.">
        <title>Description of Roseateles aquatilis sp. nov. and Roseateles terrae sp. nov., in the class Betaproteobacteria, and emended description of the genus Roseateles.</title>
        <authorList>
            <person name="Gomila M."/>
            <person name="Bowien B."/>
            <person name="Falsen E."/>
            <person name="Moore E.R."/>
            <person name="Lalucat J."/>
        </authorList>
    </citation>
    <scope>NUCLEOTIDE SEQUENCE [LARGE SCALE GENOMIC DNA]</scope>
    <source>
        <strain evidence="8 9">CCUG 48205</strain>
    </source>
</reference>
<evidence type="ECO:0000256" key="5">
    <source>
        <dbReference type="ARBA" id="ARBA00023136"/>
    </source>
</evidence>
<dbReference type="InterPro" id="IPR000184">
    <property type="entry name" value="Bac_surfAg_D15"/>
</dbReference>
<dbReference type="RefSeq" id="WP_088382674.1">
    <property type="nucleotide sequence ID" value="NZ_NIOF01000001.1"/>
</dbReference>
<sequence>MSFTPTLPPTMPMSTTARLSRALRLLLLLTLAAAMGACSLLPTDRRTQLKVAATEEPDDANPNVSRRRISAYELTVDAPPELRALLMEHLDLARFRDTPEDLRLTAAELRRLAAVAPEQATRLLETAGYFNAKVKIEEVGDLSDGVRNLRLVVDTGPRALIRQSDLRIEGPMKTAAERGDKLAVALERTLTQSWQLQPQSGFSQGDWAAAKNALLTRARAQGYPLARMVHSEAVVQADDNQVDIAVTLESGPLFTLGELTVDGLKHQPEESVRRLAGYSLHQPYNEKLLLDFQERLLGTQLFDSVSVEIQPESVTPAAGAETVEVPVTVKIRESARQQVTTSVGYHSIDGPNVGIEHTNRKPFGLNIRERTKLNIGRDKSSVDMELSSHPQPNMQRSLAALYLERVKLNEQIDVNLRTRLGFARETEPEDRLYYVELLRAWERQPNVQTTVAGAVSLNEQVIWRRLDSKLLPTKGWSASLLVGSGWANSTTEANGAFGRAQAKVYWYRPLPSRWLLSTRLEAGQILAKDNIGLPEALRFRTGGDDSVRGYGYNELGPVNATGAATGGRVLLDGSVEVSHPLTPRIPQLMGAVFVDAGQAAQNWGDLKPAWAYGLGLRYRSPVGVLRFDFAKGNLADKWRLHFSVAISL</sequence>
<keyword evidence="6" id="KW-0998">Cell outer membrane</keyword>
<keyword evidence="3" id="KW-0812">Transmembrane</keyword>
<keyword evidence="4" id="KW-0732">Signal</keyword>
<organism evidence="8 9">
    <name type="scientific">Roseateles aquatilis</name>
    <dbReference type="NCBI Taxonomy" id="431061"/>
    <lineage>
        <taxon>Bacteria</taxon>
        <taxon>Pseudomonadati</taxon>
        <taxon>Pseudomonadota</taxon>
        <taxon>Betaproteobacteria</taxon>
        <taxon>Burkholderiales</taxon>
        <taxon>Sphaerotilaceae</taxon>
        <taxon>Roseateles</taxon>
    </lineage>
</organism>
<dbReference type="Proteomes" id="UP000197468">
    <property type="component" value="Unassembled WGS sequence"/>
</dbReference>
<keyword evidence="2" id="KW-1134">Transmembrane beta strand</keyword>
<proteinExistence type="predicted"/>
<evidence type="ECO:0000259" key="7">
    <source>
        <dbReference type="PROSITE" id="PS51779"/>
    </source>
</evidence>
<evidence type="ECO:0000256" key="1">
    <source>
        <dbReference type="ARBA" id="ARBA00004370"/>
    </source>
</evidence>
<evidence type="ECO:0000256" key="2">
    <source>
        <dbReference type="ARBA" id="ARBA00022452"/>
    </source>
</evidence>
<dbReference type="InterPro" id="IPR039910">
    <property type="entry name" value="D15-like"/>
</dbReference>
<evidence type="ECO:0000256" key="4">
    <source>
        <dbReference type="ARBA" id="ARBA00022729"/>
    </source>
</evidence>
<gene>
    <name evidence="8" type="ORF">CDN99_03425</name>
</gene>
<comment type="caution">
    <text evidence="8">The sequence shown here is derived from an EMBL/GenBank/DDBJ whole genome shotgun (WGS) entry which is preliminary data.</text>
</comment>
<evidence type="ECO:0000256" key="3">
    <source>
        <dbReference type="ARBA" id="ARBA00022692"/>
    </source>
</evidence>
<feature type="domain" description="POTRA" evidence="7">
    <location>
        <begin position="254"/>
        <end position="332"/>
    </location>
</feature>
<dbReference type="Pfam" id="PF01103">
    <property type="entry name" value="Omp85"/>
    <property type="match status" value="1"/>
</dbReference>
<dbReference type="AlphaFoldDB" id="A0A246JLL2"/>
<dbReference type="Gene3D" id="2.40.160.50">
    <property type="entry name" value="membrane protein fhac: a member of the omp85/tpsb transporter family"/>
    <property type="match status" value="1"/>
</dbReference>
<dbReference type="GO" id="GO:0019867">
    <property type="term" value="C:outer membrane"/>
    <property type="evidence" value="ECO:0007669"/>
    <property type="project" value="InterPro"/>
</dbReference>
<dbReference type="PANTHER" id="PTHR12815">
    <property type="entry name" value="SORTING AND ASSEMBLY MACHINERY SAMM50 PROTEIN FAMILY MEMBER"/>
    <property type="match status" value="1"/>
</dbReference>
<dbReference type="OrthoDB" id="9769707at2"/>